<dbReference type="EMBL" id="BKCP01007327">
    <property type="protein sequence ID" value="GER45832.1"/>
    <property type="molecule type" value="Genomic_DNA"/>
</dbReference>
<dbReference type="OrthoDB" id="1713573at2759"/>
<keyword evidence="2" id="KW-0677">Repeat</keyword>
<dbReference type="SMART" id="SM00355">
    <property type="entry name" value="ZnF_C2H2"/>
    <property type="match status" value="2"/>
</dbReference>
<name>A0A5A7QLU5_STRAF</name>
<dbReference type="PROSITE" id="PS50157">
    <property type="entry name" value="ZINC_FINGER_C2H2_2"/>
    <property type="match status" value="1"/>
</dbReference>
<evidence type="ECO:0000256" key="5">
    <source>
        <dbReference type="PROSITE-ProRule" id="PRU00042"/>
    </source>
</evidence>
<dbReference type="InterPro" id="IPR036236">
    <property type="entry name" value="Znf_C2H2_sf"/>
</dbReference>
<dbReference type="AlphaFoldDB" id="A0A5A7QLU5"/>
<keyword evidence="3 5" id="KW-0863">Zinc-finger</keyword>
<keyword evidence="4" id="KW-0862">Zinc</keyword>
<dbReference type="InterPro" id="IPR013087">
    <property type="entry name" value="Znf_C2H2_type"/>
</dbReference>
<dbReference type="FunFam" id="3.30.160.60:FF:000100">
    <property type="entry name" value="Zinc finger 45-like"/>
    <property type="match status" value="1"/>
</dbReference>
<dbReference type="Proteomes" id="UP000325081">
    <property type="component" value="Unassembled WGS sequence"/>
</dbReference>
<dbReference type="Gene3D" id="3.30.160.60">
    <property type="entry name" value="Classic Zinc Finger"/>
    <property type="match status" value="1"/>
</dbReference>
<evidence type="ECO:0000313" key="7">
    <source>
        <dbReference type="EMBL" id="GER45832.1"/>
    </source>
</evidence>
<dbReference type="PROSITE" id="PS00028">
    <property type="entry name" value="ZINC_FINGER_C2H2_1"/>
    <property type="match status" value="1"/>
</dbReference>
<organism evidence="7 8">
    <name type="scientific">Striga asiatica</name>
    <name type="common">Asiatic witchweed</name>
    <name type="synonym">Buchnera asiatica</name>
    <dbReference type="NCBI Taxonomy" id="4170"/>
    <lineage>
        <taxon>Eukaryota</taxon>
        <taxon>Viridiplantae</taxon>
        <taxon>Streptophyta</taxon>
        <taxon>Embryophyta</taxon>
        <taxon>Tracheophyta</taxon>
        <taxon>Spermatophyta</taxon>
        <taxon>Magnoliopsida</taxon>
        <taxon>eudicotyledons</taxon>
        <taxon>Gunneridae</taxon>
        <taxon>Pentapetalae</taxon>
        <taxon>asterids</taxon>
        <taxon>lamiids</taxon>
        <taxon>Lamiales</taxon>
        <taxon>Orobanchaceae</taxon>
        <taxon>Buchnereae</taxon>
        <taxon>Striga</taxon>
    </lineage>
</organism>
<proteinExistence type="predicted"/>
<dbReference type="Pfam" id="PF00096">
    <property type="entry name" value="zf-C2H2"/>
    <property type="match status" value="1"/>
</dbReference>
<dbReference type="SUPFAM" id="SSF57667">
    <property type="entry name" value="beta-beta-alpha zinc fingers"/>
    <property type="match status" value="1"/>
</dbReference>
<evidence type="ECO:0000256" key="1">
    <source>
        <dbReference type="ARBA" id="ARBA00022723"/>
    </source>
</evidence>
<evidence type="ECO:0000259" key="6">
    <source>
        <dbReference type="PROSITE" id="PS50157"/>
    </source>
</evidence>
<sequence>MREVNIKSEEELKKMADEEEVARGPIFRDIRRYYCEYCGICRSKKSLIARHILAEHEEKVKEKKGVDEGHEEKLNICGECGANFRKPAHLKQHMQSHSLETEVKVEHNLLMGVKHWIPI</sequence>
<keyword evidence="1" id="KW-0479">Metal-binding</keyword>
<feature type="domain" description="C2H2-type" evidence="6">
    <location>
        <begin position="75"/>
        <end position="102"/>
    </location>
</feature>
<comment type="caution">
    <text evidence="7">The sequence shown here is derived from an EMBL/GenBank/DDBJ whole genome shotgun (WGS) entry which is preliminary data.</text>
</comment>
<keyword evidence="8" id="KW-1185">Reference proteome</keyword>
<protein>
    <submittedName>
        <fullName evidence="7">Zinc finger protein</fullName>
    </submittedName>
</protein>
<reference evidence="8" key="1">
    <citation type="journal article" date="2019" name="Curr. Biol.">
        <title>Genome Sequence of Striga asiatica Provides Insight into the Evolution of Plant Parasitism.</title>
        <authorList>
            <person name="Yoshida S."/>
            <person name="Kim S."/>
            <person name="Wafula E.K."/>
            <person name="Tanskanen J."/>
            <person name="Kim Y.M."/>
            <person name="Honaas L."/>
            <person name="Yang Z."/>
            <person name="Spallek T."/>
            <person name="Conn C.E."/>
            <person name="Ichihashi Y."/>
            <person name="Cheong K."/>
            <person name="Cui S."/>
            <person name="Der J.P."/>
            <person name="Gundlach H."/>
            <person name="Jiao Y."/>
            <person name="Hori C."/>
            <person name="Ishida J.K."/>
            <person name="Kasahara H."/>
            <person name="Kiba T."/>
            <person name="Kim M.S."/>
            <person name="Koo N."/>
            <person name="Laohavisit A."/>
            <person name="Lee Y.H."/>
            <person name="Lumba S."/>
            <person name="McCourt P."/>
            <person name="Mortimer J.C."/>
            <person name="Mutuku J.M."/>
            <person name="Nomura T."/>
            <person name="Sasaki-Sekimoto Y."/>
            <person name="Seto Y."/>
            <person name="Wang Y."/>
            <person name="Wakatake T."/>
            <person name="Sakakibara H."/>
            <person name="Demura T."/>
            <person name="Yamaguchi S."/>
            <person name="Yoneyama K."/>
            <person name="Manabe R.I."/>
            <person name="Nelson D.C."/>
            <person name="Schulman A.H."/>
            <person name="Timko M.P."/>
            <person name="dePamphilis C.W."/>
            <person name="Choi D."/>
            <person name="Shirasu K."/>
        </authorList>
    </citation>
    <scope>NUCLEOTIDE SEQUENCE [LARGE SCALE GENOMIC DNA]</scope>
    <source>
        <strain evidence="8">cv. UVA1</strain>
    </source>
</reference>
<evidence type="ECO:0000313" key="8">
    <source>
        <dbReference type="Proteomes" id="UP000325081"/>
    </source>
</evidence>
<accession>A0A5A7QLU5</accession>
<evidence type="ECO:0000256" key="4">
    <source>
        <dbReference type="ARBA" id="ARBA00022833"/>
    </source>
</evidence>
<evidence type="ECO:0000256" key="3">
    <source>
        <dbReference type="ARBA" id="ARBA00022771"/>
    </source>
</evidence>
<dbReference type="GO" id="GO:0008270">
    <property type="term" value="F:zinc ion binding"/>
    <property type="evidence" value="ECO:0007669"/>
    <property type="project" value="UniProtKB-KW"/>
</dbReference>
<evidence type="ECO:0000256" key="2">
    <source>
        <dbReference type="ARBA" id="ARBA00022737"/>
    </source>
</evidence>
<gene>
    <name evidence="7" type="ORF">STAS_22816</name>
</gene>